<proteinExistence type="predicted"/>
<comment type="caution">
    <text evidence="2">The sequence shown here is derived from an EMBL/GenBank/DDBJ whole genome shotgun (WGS) entry which is preliminary data.</text>
</comment>
<reference evidence="2 3" key="1">
    <citation type="submission" date="2020-08" db="EMBL/GenBank/DDBJ databases">
        <title>Functional genomics of gut bacteria from endangered species of beetles.</title>
        <authorList>
            <person name="Carlos-Shanley C."/>
        </authorList>
    </citation>
    <scope>NUCLEOTIDE SEQUENCE [LARGE SCALE GENOMIC DNA]</scope>
    <source>
        <strain evidence="2 3">S00198</strain>
    </source>
</reference>
<gene>
    <name evidence="2" type="ORF">HNP48_005876</name>
</gene>
<feature type="domain" description="Abortive phage infection protein C-terminal" evidence="1">
    <location>
        <begin position="26"/>
        <end position="254"/>
    </location>
</feature>
<dbReference type="Pfam" id="PF10592">
    <property type="entry name" value="AIPR"/>
    <property type="match status" value="1"/>
</dbReference>
<dbReference type="Proteomes" id="UP000575083">
    <property type="component" value="Unassembled WGS sequence"/>
</dbReference>
<evidence type="ECO:0000313" key="2">
    <source>
        <dbReference type="EMBL" id="MBB6563157.1"/>
    </source>
</evidence>
<protein>
    <recommendedName>
        <fullName evidence="1">Abortive phage infection protein C-terminal domain-containing protein</fullName>
    </recommendedName>
</protein>
<keyword evidence="3" id="KW-1185">Reference proteome</keyword>
<accession>A0A7X0PJN8</accession>
<dbReference type="AlphaFoldDB" id="A0A7X0PJN8"/>
<evidence type="ECO:0000259" key="1">
    <source>
        <dbReference type="Pfam" id="PF10592"/>
    </source>
</evidence>
<dbReference type="InterPro" id="IPR018891">
    <property type="entry name" value="AIPR_C"/>
</dbReference>
<evidence type="ECO:0000313" key="3">
    <source>
        <dbReference type="Proteomes" id="UP000575083"/>
    </source>
</evidence>
<organism evidence="2 3">
    <name type="scientific">Acidovorax soli</name>
    <dbReference type="NCBI Taxonomy" id="592050"/>
    <lineage>
        <taxon>Bacteria</taxon>
        <taxon>Pseudomonadati</taxon>
        <taxon>Pseudomonadota</taxon>
        <taxon>Betaproteobacteria</taxon>
        <taxon>Burkholderiales</taxon>
        <taxon>Comamonadaceae</taxon>
        <taxon>Acidovorax</taxon>
    </lineage>
</organism>
<sequence>MATVTARSFINSILKDGKGAPRKKLFEENVRDFLGVDADVNSEIADTLKTEGKRPRFGLMNNGVTIVASSVRPAGQEIYIRDFQIVNGCQTSNILISLDAEVDSSVSLMIKLIEAEEPSVIDDIVRATNRQSKVEDAQFSSTLVALRKLEQYFNARGVGETTRIYFERRKGQYRPENVAPVRIFDVRETARCYAAISMMRPDLSSRYPNRLTGELLTEVFAQSAHEEDYYTACFCHYRLRMLTSNKRFDGKYSKLRWHIMAAASKYCAAKYKNFGCKSKNEALYNLFSSNDGVWFDRLDRLIKTTLPEPDISRDLLKSPPLTATVLANVDQLLD</sequence>
<dbReference type="RefSeq" id="WP_221480392.1">
    <property type="nucleotide sequence ID" value="NZ_JACHLK010000017.1"/>
</dbReference>
<name>A0A7X0PJN8_9BURK</name>
<dbReference type="EMBL" id="JACHLK010000017">
    <property type="protein sequence ID" value="MBB6563157.1"/>
    <property type="molecule type" value="Genomic_DNA"/>
</dbReference>